<dbReference type="Proteomes" id="UP000778578">
    <property type="component" value="Unassembled WGS sequence"/>
</dbReference>
<comment type="caution">
    <text evidence="2">The sequence shown here is derived from an EMBL/GenBank/DDBJ whole genome shotgun (WGS) entry which is preliminary data.</text>
</comment>
<name>A0ABS7QGC0_9ACTN</name>
<keyword evidence="3" id="KW-1185">Reference proteome</keyword>
<protein>
    <submittedName>
        <fullName evidence="2">Uncharacterized protein</fullName>
    </submittedName>
</protein>
<accession>A0ABS7QGC0</accession>
<evidence type="ECO:0000256" key="1">
    <source>
        <dbReference type="SAM" id="MobiDB-lite"/>
    </source>
</evidence>
<organism evidence="2 3">
    <name type="scientific">Actinacidiphila acidipaludis</name>
    <dbReference type="NCBI Taxonomy" id="2873382"/>
    <lineage>
        <taxon>Bacteria</taxon>
        <taxon>Bacillati</taxon>
        <taxon>Actinomycetota</taxon>
        <taxon>Actinomycetes</taxon>
        <taxon>Kitasatosporales</taxon>
        <taxon>Streptomycetaceae</taxon>
        <taxon>Actinacidiphila</taxon>
    </lineage>
</organism>
<dbReference type="RefSeq" id="WP_222968411.1">
    <property type="nucleotide sequence ID" value="NZ_JAINZZ010000065.1"/>
</dbReference>
<gene>
    <name evidence="2" type="ORF">K7862_31960</name>
</gene>
<evidence type="ECO:0000313" key="2">
    <source>
        <dbReference type="EMBL" id="MBY8882215.1"/>
    </source>
</evidence>
<evidence type="ECO:0000313" key="3">
    <source>
        <dbReference type="Proteomes" id="UP000778578"/>
    </source>
</evidence>
<feature type="region of interest" description="Disordered" evidence="1">
    <location>
        <begin position="1"/>
        <end position="20"/>
    </location>
</feature>
<reference evidence="2 3" key="1">
    <citation type="submission" date="2021-08" db="EMBL/GenBank/DDBJ databases">
        <title>WGS of actinomycetes from Thailand.</title>
        <authorList>
            <person name="Thawai C."/>
        </authorList>
    </citation>
    <scope>NUCLEOTIDE SEQUENCE [LARGE SCALE GENOMIC DNA]</scope>
    <source>
        <strain evidence="2 3">PLK6-54</strain>
    </source>
</reference>
<sequence length="467" mass="51285">MEMLRRVSKRSQVTSHPENPIQLLTDKLPATYQPIVKPLIRQQSELFGVPESAFEGRGAETFARSPYGSDSDTLDSEIYTHGSVLIVISVHESVRILNRRNDEGDIVAFEDKTSIVRVTYAIPSVNPVDLSEFERFVGEVWEGIELQEVITSPRRIREIAAGKPNTTNAPTPEELGAAEALSDKAVRMLAIAIKSSSGLLLGDAPKQIPPRERGRVDEIVQILIAQKLVETEVVIVCAKTSAQVNRVPSVDVLADLDKYGMRCACGRPLSAEKNEKALSITDFGRSLLDGSAWLSFLVLQYLLDFGVPSRNIRMEQEYSGEEIDCLAEIYGRLVLFELKDKEFNLGNAYSFGAKVGIFRPDVPVIVTTERVGADARDHFVRSANVGKTSRRFSEESSTGDSMIFIEGLENLRSGLEGVVTEIASAALAPPLRTAFAFASANPTALLSAWSGIDWSSKSVRPRKRQGS</sequence>
<dbReference type="EMBL" id="JAINZZ010000065">
    <property type="protein sequence ID" value="MBY8882215.1"/>
    <property type="molecule type" value="Genomic_DNA"/>
</dbReference>
<proteinExistence type="predicted"/>